<organism evidence="2">
    <name type="scientific">Lepeophtheirus salmonis</name>
    <name type="common">Salmon louse</name>
    <name type="synonym">Caligus salmonis</name>
    <dbReference type="NCBI Taxonomy" id="72036"/>
    <lineage>
        <taxon>Eukaryota</taxon>
        <taxon>Metazoa</taxon>
        <taxon>Ecdysozoa</taxon>
        <taxon>Arthropoda</taxon>
        <taxon>Crustacea</taxon>
        <taxon>Multicrustacea</taxon>
        <taxon>Hexanauplia</taxon>
        <taxon>Copepoda</taxon>
        <taxon>Siphonostomatoida</taxon>
        <taxon>Caligidae</taxon>
        <taxon>Lepeophtheirus</taxon>
    </lineage>
</organism>
<dbReference type="InterPro" id="IPR041667">
    <property type="entry name" value="Cupin_8"/>
</dbReference>
<dbReference type="PANTHER" id="PTHR12461">
    <property type="entry name" value="HYPOXIA-INDUCIBLE FACTOR 1 ALPHA INHIBITOR-RELATED"/>
    <property type="match status" value="1"/>
</dbReference>
<reference evidence="2" key="1">
    <citation type="submission" date="2010-03" db="EMBL/GenBank/DDBJ databases">
        <title>Atlantic Lepeophtheirus salmonis ESTs and full-length cDNAs.</title>
        <authorList>
            <person name="Yasuike M."/>
            <person name="von Schalburg K."/>
            <person name="Cooper G."/>
            <person name="Leong J."/>
            <person name="Nilsen F."/>
            <person name="Jones S.R.M."/>
            <person name="Koop B.F."/>
        </authorList>
    </citation>
    <scope>NUCLEOTIDE SEQUENCE</scope>
    <source>
        <strain evidence="2">Atlantic form</strain>
        <tissue evidence="2">Mixed tissue</tissue>
    </source>
</reference>
<gene>
    <name evidence="2" type="primary">CB060</name>
</gene>
<dbReference type="InterPro" id="IPR003347">
    <property type="entry name" value="JmjC_dom"/>
</dbReference>
<protein>
    <submittedName>
        <fullName evidence="2">JmjC domain-containing protein C2orf60 homolog</fullName>
    </submittedName>
</protein>
<feature type="domain" description="JmjC" evidence="1">
    <location>
        <begin position="124"/>
        <end position="269"/>
    </location>
</feature>
<dbReference type="Gene3D" id="2.60.120.650">
    <property type="entry name" value="Cupin"/>
    <property type="match status" value="1"/>
</dbReference>
<dbReference type="SUPFAM" id="SSF51197">
    <property type="entry name" value="Clavaminate synthase-like"/>
    <property type="match status" value="1"/>
</dbReference>
<accession>D3PI81</accession>
<dbReference type="GO" id="GO:0000049">
    <property type="term" value="F:tRNA binding"/>
    <property type="evidence" value="ECO:0007669"/>
    <property type="project" value="TreeGrafter"/>
</dbReference>
<dbReference type="Pfam" id="PF13621">
    <property type="entry name" value="Cupin_8"/>
    <property type="match status" value="1"/>
</dbReference>
<sequence length="316" mass="37061">MEKEIPIFHCEQEWKAFLERKTPQRIPGVWRGATNIGTCVSKWRDPRYLAEKIRDRPVKIHVSKEPNMDFKNKNFMYKDLNLKELILRASGLEKHSSYFIDSQELYYLRHIGDSPRGERVNFEEDFPELGEDFTFPTTSFPSNKLFSSILRISSPSVRIWTHYDVLDNFYVQIVGTKRAIFWAPHSALDLYLEGDKSAVVDVNNPDPELYPKFLSAQKYIVDLEPGDVLFIPSLWFHNMEALSFGVAVNIFWKNLDDKLYDKKDVYGNKDLVPAANADRMLINIIKQLELLPQDYRDFYGRQLINKIKKKCLTHEI</sequence>
<evidence type="ECO:0000313" key="2">
    <source>
        <dbReference type="EMBL" id="ADD38267.1"/>
    </source>
</evidence>
<name>D3PI81_LEPSM</name>
<dbReference type="EMBL" id="BT121337">
    <property type="protein sequence ID" value="ADD38267.1"/>
    <property type="molecule type" value="mRNA"/>
</dbReference>
<dbReference type="PANTHER" id="PTHR12461:SF104">
    <property type="entry name" value="TRNA WYBUTOSINE-SYNTHESIZING PROTEIN 5"/>
    <property type="match status" value="1"/>
</dbReference>
<dbReference type="PROSITE" id="PS51184">
    <property type="entry name" value="JMJC"/>
    <property type="match status" value="1"/>
</dbReference>
<dbReference type="AlphaFoldDB" id="D3PI81"/>
<evidence type="ECO:0000259" key="1">
    <source>
        <dbReference type="PROSITE" id="PS51184"/>
    </source>
</evidence>
<dbReference type="Gene3D" id="6.10.140.1470">
    <property type="match status" value="1"/>
</dbReference>
<proteinExistence type="evidence at transcript level"/>
<dbReference type="OrthoDB" id="47172at2759"/>
<dbReference type="GO" id="GO:0031591">
    <property type="term" value="P:wybutosine biosynthetic process"/>
    <property type="evidence" value="ECO:0007669"/>
    <property type="project" value="TreeGrafter"/>
</dbReference>